<accession>A0A371F5B6</accession>
<dbReference type="PANTHER" id="PTHR35046">
    <property type="entry name" value="ZINC KNUCKLE (CCHC-TYPE) FAMILY PROTEIN"/>
    <property type="match status" value="1"/>
</dbReference>
<reference evidence="1" key="1">
    <citation type="submission" date="2018-05" db="EMBL/GenBank/DDBJ databases">
        <title>Draft genome of Mucuna pruriens seed.</title>
        <authorList>
            <person name="Nnadi N.E."/>
            <person name="Vos R."/>
            <person name="Hasami M.H."/>
            <person name="Devisetty U.K."/>
            <person name="Aguiy J.C."/>
        </authorList>
    </citation>
    <scope>NUCLEOTIDE SEQUENCE [LARGE SCALE GENOMIC DNA]</scope>
    <source>
        <strain evidence="1">JCA_2017</strain>
    </source>
</reference>
<dbReference type="PANTHER" id="PTHR35046:SF9">
    <property type="entry name" value="RNA-DIRECTED DNA POLYMERASE"/>
    <property type="match status" value="1"/>
</dbReference>
<gene>
    <name evidence="1" type="ORF">CR513_46857</name>
</gene>
<proteinExistence type="predicted"/>
<dbReference type="Proteomes" id="UP000257109">
    <property type="component" value="Unassembled WGS sequence"/>
</dbReference>
<evidence type="ECO:0000313" key="2">
    <source>
        <dbReference type="Proteomes" id="UP000257109"/>
    </source>
</evidence>
<comment type="caution">
    <text evidence="1">The sequence shown here is derived from an EMBL/GenBank/DDBJ whole genome shotgun (WGS) entry which is preliminary data.</text>
</comment>
<dbReference type="OrthoDB" id="1747743at2759"/>
<dbReference type="AlphaFoldDB" id="A0A371F5B6"/>
<keyword evidence="2" id="KW-1185">Reference proteome</keyword>
<organism evidence="1 2">
    <name type="scientific">Mucuna pruriens</name>
    <name type="common">Velvet bean</name>
    <name type="synonym">Dolichos pruriens</name>
    <dbReference type="NCBI Taxonomy" id="157652"/>
    <lineage>
        <taxon>Eukaryota</taxon>
        <taxon>Viridiplantae</taxon>
        <taxon>Streptophyta</taxon>
        <taxon>Embryophyta</taxon>
        <taxon>Tracheophyta</taxon>
        <taxon>Spermatophyta</taxon>
        <taxon>Magnoliopsida</taxon>
        <taxon>eudicotyledons</taxon>
        <taxon>Gunneridae</taxon>
        <taxon>Pentapetalae</taxon>
        <taxon>rosids</taxon>
        <taxon>fabids</taxon>
        <taxon>Fabales</taxon>
        <taxon>Fabaceae</taxon>
        <taxon>Papilionoideae</taxon>
        <taxon>50 kb inversion clade</taxon>
        <taxon>NPAAA clade</taxon>
        <taxon>indigoferoid/millettioid clade</taxon>
        <taxon>Phaseoleae</taxon>
        <taxon>Mucuna</taxon>
    </lineage>
</organism>
<evidence type="ECO:0000313" key="1">
    <source>
        <dbReference type="EMBL" id="RDX73516.1"/>
    </source>
</evidence>
<feature type="non-terminal residue" evidence="1">
    <location>
        <position position="1"/>
    </location>
</feature>
<dbReference type="EMBL" id="QJKJ01010497">
    <property type="protein sequence ID" value="RDX73516.1"/>
    <property type="molecule type" value="Genomic_DNA"/>
</dbReference>
<sequence length="187" mass="21487">MRGQERTKVLRRGLLYPQGQKEERMLPSLILASKSSNMKCFKCLGKRHIALNYHKKRNMILKEDETMDNDSSRKDLSSNNNLVASCEYLPNKEGDLLMVRRLMITQVSYVQSSLMVAAVSLAFVLGKYEEEILCGVVPMEATHVNLGRPWQYNHNVTYDGVTNRFTFVHRGQKVILKPLLPKEVNED</sequence>
<name>A0A371F5B6_MUCPR</name>
<protein>
    <submittedName>
        <fullName evidence="1">Uncharacterized protein</fullName>
    </submittedName>
</protein>